<evidence type="ECO:0000313" key="2">
    <source>
        <dbReference type="Proteomes" id="UP000824214"/>
    </source>
</evidence>
<gene>
    <name evidence="1" type="ORF">H9942_07685</name>
</gene>
<comment type="caution">
    <text evidence="1">The sequence shown here is derived from an EMBL/GenBank/DDBJ whole genome shotgun (WGS) entry which is preliminary data.</text>
</comment>
<organism evidence="1 2">
    <name type="scientific">Candidatus Acutalibacter ornithocaccae</name>
    <dbReference type="NCBI Taxonomy" id="2838416"/>
    <lineage>
        <taxon>Bacteria</taxon>
        <taxon>Bacillati</taxon>
        <taxon>Bacillota</taxon>
        <taxon>Clostridia</taxon>
        <taxon>Eubacteriales</taxon>
        <taxon>Acutalibacteraceae</taxon>
        <taxon>Acutalibacter</taxon>
    </lineage>
</organism>
<accession>A0A9D2LYY1</accession>
<dbReference type="AlphaFoldDB" id="A0A9D2LYY1"/>
<name>A0A9D2LYY1_9FIRM</name>
<sequence>MAPNEPAEPVEISIGARFERTEIRMYHGRKYFIGDSVTSQGERLFRTVACEKMVHSPTVMFAELVWEHIGRFARDTKTGELIRL</sequence>
<dbReference type="EMBL" id="DWXZ01000163">
    <property type="protein sequence ID" value="HJB37932.1"/>
    <property type="molecule type" value="Genomic_DNA"/>
</dbReference>
<protein>
    <submittedName>
        <fullName evidence="1">Uncharacterized protein</fullName>
    </submittedName>
</protein>
<reference evidence="1" key="2">
    <citation type="submission" date="2021-04" db="EMBL/GenBank/DDBJ databases">
        <authorList>
            <person name="Gilroy R."/>
        </authorList>
    </citation>
    <scope>NUCLEOTIDE SEQUENCE</scope>
    <source>
        <strain evidence="1">ChiBcolR8-3208</strain>
    </source>
</reference>
<proteinExistence type="predicted"/>
<dbReference type="Proteomes" id="UP000824214">
    <property type="component" value="Unassembled WGS sequence"/>
</dbReference>
<reference evidence="1" key="1">
    <citation type="journal article" date="2021" name="PeerJ">
        <title>Extensive microbial diversity within the chicken gut microbiome revealed by metagenomics and culture.</title>
        <authorList>
            <person name="Gilroy R."/>
            <person name="Ravi A."/>
            <person name="Getino M."/>
            <person name="Pursley I."/>
            <person name="Horton D.L."/>
            <person name="Alikhan N.F."/>
            <person name="Baker D."/>
            <person name="Gharbi K."/>
            <person name="Hall N."/>
            <person name="Watson M."/>
            <person name="Adriaenssens E.M."/>
            <person name="Foster-Nyarko E."/>
            <person name="Jarju S."/>
            <person name="Secka A."/>
            <person name="Antonio M."/>
            <person name="Oren A."/>
            <person name="Chaudhuri R.R."/>
            <person name="La Ragione R."/>
            <person name="Hildebrand F."/>
            <person name="Pallen M.J."/>
        </authorList>
    </citation>
    <scope>NUCLEOTIDE SEQUENCE</scope>
    <source>
        <strain evidence="1">ChiBcolR8-3208</strain>
    </source>
</reference>
<evidence type="ECO:0000313" key="1">
    <source>
        <dbReference type="EMBL" id="HJB37932.1"/>
    </source>
</evidence>